<keyword evidence="5 9" id="KW-1133">Transmembrane helix</keyword>
<keyword evidence="6 9" id="KW-0472">Membrane</keyword>
<keyword evidence="2" id="KW-1003">Cell membrane</keyword>
<evidence type="ECO:0000256" key="6">
    <source>
        <dbReference type="ARBA" id="ARBA00023136"/>
    </source>
</evidence>
<dbReference type="AlphaFoldDB" id="A0A2R7YXW5"/>
<feature type="region of interest" description="Disordered" evidence="8">
    <location>
        <begin position="470"/>
        <end position="493"/>
    </location>
</feature>
<comment type="subcellular location">
    <subcellularLocation>
        <location evidence="1">Cell membrane</location>
        <topology evidence="1">Multi-pass membrane protein</topology>
    </subcellularLocation>
</comment>
<feature type="transmembrane region" description="Helical" evidence="9">
    <location>
        <begin position="430"/>
        <end position="453"/>
    </location>
</feature>
<evidence type="ECO:0000256" key="5">
    <source>
        <dbReference type="ARBA" id="ARBA00022989"/>
    </source>
</evidence>
<reference evidence="10 11" key="1">
    <citation type="submission" date="2018-03" db="EMBL/GenBank/DDBJ databases">
        <authorList>
            <person name="Keele B.F."/>
        </authorList>
    </citation>
    <scope>NUCLEOTIDE SEQUENCE [LARGE SCALE GENOMIC DNA]</scope>
    <source>
        <strain evidence="10 11">IB-3</strain>
    </source>
</reference>
<evidence type="ECO:0000256" key="7">
    <source>
        <dbReference type="ARBA" id="ARBA00024033"/>
    </source>
</evidence>
<dbReference type="OrthoDB" id="3348156at2"/>
<protein>
    <recommendedName>
        <fullName evidence="12">DUF2029 domain-containing protein</fullName>
    </recommendedName>
</protein>
<gene>
    <name evidence="10" type="ORF">C7S10_09190</name>
</gene>
<dbReference type="GO" id="GO:0016758">
    <property type="term" value="F:hexosyltransferase activity"/>
    <property type="evidence" value="ECO:0007669"/>
    <property type="project" value="InterPro"/>
</dbReference>
<evidence type="ECO:0000313" key="10">
    <source>
        <dbReference type="EMBL" id="PUA81203.1"/>
    </source>
</evidence>
<feature type="transmembrane region" description="Helical" evidence="9">
    <location>
        <begin position="273"/>
        <end position="293"/>
    </location>
</feature>
<feature type="transmembrane region" description="Helical" evidence="9">
    <location>
        <begin position="168"/>
        <end position="188"/>
    </location>
</feature>
<feature type="transmembrane region" description="Helical" evidence="9">
    <location>
        <begin position="237"/>
        <end position="261"/>
    </location>
</feature>
<dbReference type="Pfam" id="PF09594">
    <property type="entry name" value="GT87"/>
    <property type="match status" value="1"/>
</dbReference>
<comment type="caution">
    <text evidence="10">The sequence shown here is derived from an EMBL/GenBank/DDBJ whole genome shotgun (WGS) entry which is preliminary data.</text>
</comment>
<evidence type="ECO:0000256" key="4">
    <source>
        <dbReference type="ARBA" id="ARBA00022692"/>
    </source>
</evidence>
<proteinExistence type="inferred from homology"/>
<feature type="transmembrane region" description="Helical" evidence="9">
    <location>
        <begin position="398"/>
        <end position="418"/>
    </location>
</feature>
<feature type="transmembrane region" description="Helical" evidence="9">
    <location>
        <begin position="200"/>
        <end position="231"/>
    </location>
</feature>
<name>A0A2R7YXW5_9ACTN</name>
<feature type="transmembrane region" description="Helical" evidence="9">
    <location>
        <begin position="364"/>
        <end position="392"/>
    </location>
</feature>
<dbReference type="RefSeq" id="WP_108344145.1">
    <property type="nucleotide sequence ID" value="NZ_PYXZ01000003.1"/>
</dbReference>
<evidence type="ECO:0000256" key="3">
    <source>
        <dbReference type="ARBA" id="ARBA00022679"/>
    </source>
</evidence>
<accession>A0A2R7YXW5</accession>
<dbReference type="InterPro" id="IPR018584">
    <property type="entry name" value="GT87"/>
</dbReference>
<dbReference type="EMBL" id="PYXZ01000003">
    <property type="protein sequence ID" value="PUA81203.1"/>
    <property type="molecule type" value="Genomic_DNA"/>
</dbReference>
<evidence type="ECO:0000256" key="9">
    <source>
        <dbReference type="SAM" id="Phobius"/>
    </source>
</evidence>
<evidence type="ECO:0008006" key="12">
    <source>
        <dbReference type="Google" id="ProtNLM"/>
    </source>
</evidence>
<keyword evidence="4 9" id="KW-0812">Transmembrane</keyword>
<evidence type="ECO:0000256" key="1">
    <source>
        <dbReference type="ARBA" id="ARBA00004651"/>
    </source>
</evidence>
<keyword evidence="3" id="KW-0808">Transferase</keyword>
<keyword evidence="11" id="KW-1185">Reference proteome</keyword>
<organism evidence="10 11">
    <name type="scientific">Nocardioides currus</name>
    <dbReference type="NCBI Taxonomy" id="2133958"/>
    <lineage>
        <taxon>Bacteria</taxon>
        <taxon>Bacillati</taxon>
        <taxon>Actinomycetota</taxon>
        <taxon>Actinomycetes</taxon>
        <taxon>Propionibacteriales</taxon>
        <taxon>Nocardioidaceae</taxon>
        <taxon>Nocardioides</taxon>
    </lineage>
</organism>
<evidence type="ECO:0000256" key="8">
    <source>
        <dbReference type="SAM" id="MobiDB-lite"/>
    </source>
</evidence>
<sequence length="493" mass="51507">MNHPGPSSPGSSRVVAPSRDDLVVASVSEVVGGPLGDHAGRHPWWTPLRVVLLLAALAMSLGIVAKAPCLDTAGDTTATSRYTDLCWSDTSTAYVANGFAEGYWPFSDDGQLRARYAPAWVTPLPAYVGFAAQRITGLLTDTPDLDARALVPVNEVIQQPGVRHETRVFTLVNAVLLAGVGLLAAGLLTGVRRTRPWDAAAFALAPVLVLFFPIAWELLAGAAVAGALWAFARRRSAVAGVAIGVGAATSPYAALLVVPAVAVLLRERRTREAGVLAASAVGAWAVLMQPALLSSRDAWLASWKGYTHGADIGSLWLLMSQAGGLDPSNRTRLTITVVLVLAACAVVVWLSGRERWGFASLSTVLVALTLVVSPASAPSYALVLLPLAVVAVRQWSHLLVWQACEIGHWVLLGFYLGGLLAPSGGGDARAYWLAVVLRIAGLVWLVAATVGAARDPLVADIGEDLGDVDPVEAGRGEPDADVDGLPDVGHARA</sequence>
<evidence type="ECO:0000256" key="2">
    <source>
        <dbReference type="ARBA" id="ARBA00022475"/>
    </source>
</evidence>
<evidence type="ECO:0000313" key="11">
    <source>
        <dbReference type="Proteomes" id="UP000244867"/>
    </source>
</evidence>
<feature type="transmembrane region" description="Helical" evidence="9">
    <location>
        <begin position="333"/>
        <end position="352"/>
    </location>
</feature>
<dbReference type="GO" id="GO:0005886">
    <property type="term" value="C:plasma membrane"/>
    <property type="evidence" value="ECO:0007669"/>
    <property type="project" value="UniProtKB-SubCell"/>
</dbReference>
<comment type="similarity">
    <text evidence="7">Belongs to the glycosyltransferase 87 family.</text>
</comment>
<dbReference type="Proteomes" id="UP000244867">
    <property type="component" value="Unassembled WGS sequence"/>
</dbReference>